<dbReference type="AlphaFoldDB" id="A0A4U5NV68"/>
<evidence type="ECO:0000313" key="3">
    <source>
        <dbReference type="Proteomes" id="UP000298663"/>
    </source>
</evidence>
<feature type="transmembrane region" description="Helical" evidence="1">
    <location>
        <begin position="12"/>
        <end position="31"/>
    </location>
</feature>
<reference evidence="2 3" key="2">
    <citation type="journal article" date="2019" name="G3 (Bethesda)">
        <title>Hybrid Assembly of the Genome of the Entomopathogenic Nematode Steinernema carpocapsae Identifies the X-Chromosome.</title>
        <authorList>
            <person name="Serra L."/>
            <person name="Macchietto M."/>
            <person name="Macias-Munoz A."/>
            <person name="McGill C.J."/>
            <person name="Rodriguez I.M."/>
            <person name="Rodriguez B."/>
            <person name="Murad R."/>
            <person name="Mortazavi A."/>
        </authorList>
    </citation>
    <scope>NUCLEOTIDE SEQUENCE [LARGE SCALE GENOMIC DNA]</scope>
    <source>
        <strain evidence="2 3">ALL</strain>
    </source>
</reference>
<keyword evidence="1" id="KW-0812">Transmembrane</keyword>
<keyword evidence="1" id="KW-0472">Membrane</keyword>
<evidence type="ECO:0000313" key="2">
    <source>
        <dbReference type="EMBL" id="TKR87282.1"/>
    </source>
</evidence>
<protein>
    <submittedName>
        <fullName evidence="2">Uncharacterized protein</fullName>
    </submittedName>
</protein>
<keyword evidence="1" id="KW-1133">Transmembrane helix</keyword>
<evidence type="ECO:0000256" key="1">
    <source>
        <dbReference type="SAM" id="Phobius"/>
    </source>
</evidence>
<name>A0A4U5NV68_STECR</name>
<sequence length="71" mass="8136">MVFSGKPLPVFFNFPCLLFSCLFLISPQVFVPLSSLMFKFFAVVLENCSILQSSTLPSSFFSRQIWVTFQQ</sequence>
<gene>
    <name evidence="2" type="ORF">L596_011701</name>
</gene>
<organism evidence="2 3">
    <name type="scientific">Steinernema carpocapsae</name>
    <name type="common">Entomopathogenic nematode</name>
    <dbReference type="NCBI Taxonomy" id="34508"/>
    <lineage>
        <taxon>Eukaryota</taxon>
        <taxon>Metazoa</taxon>
        <taxon>Ecdysozoa</taxon>
        <taxon>Nematoda</taxon>
        <taxon>Chromadorea</taxon>
        <taxon>Rhabditida</taxon>
        <taxon>Tylenchina</taxon>
        <taxon>Panagrolaimomorpha</taxon>
        <taxon>Strongyloidoidea</taxon>
        <taxon>Steinernematidae</taxon>
        <taxon>Steinernema</taxon>
    </lineage>
</organism>
<dbReference type="Proteomes" id="UP000298663">
    <property type="component" value="Unassembled WGS sequence"/>
</dbReference>
<reference evidence="2 3" key="1">
    <citation type="journal article" date="2015" name="Genome Biol.">
        <title>Comparative genomics of Steinernema reveals deeply conserved gene regulatory networks.</title>
        <authorList>
            <person name="Dillman A.R."/>
            <person name="Macchietto M."/>
            <person name="Porter C.F."/>
            <person name="Rogers A."/>
            <person name="Williams B."/>
            <person name="Antoshechkin I."/>
            <person name="Lee M.M."/>
            <person name="Goodwin Z."/>
            <person name="Lu X."/>
            <person name="Lewis E.E."/>
            <person name="Goodrich-Blair H."/>
            <person name="Stock S.P."/>
            <person name="Adams B.J."/>
            <person name="Sternberg P.W."/>
            <person name="Mortazavi A."/>
        </authorList>
    </citation>
    <scope>NUCLEOTIDE SEQUENCE [LARGE SCALE GENOMIC DNA]</scope>
    <source>
        <strain evidence="2 3">ALL</strain>
    </source>
</reference>
<keyword evidence="3" id="KW-1185">Reference proteome</keyword>
<comment type="caution">
    <text evidence="2">The sequence shown here is derived from an EMBL/GenBank/DDBJ whole genome shotgun (WGS) entry which is preliminary data.</text>
</comment>
<dbReference type="PROSITE" id="PS51257">
    <property type="entry name" value="PROKAR_LIPOPROTEIN"/>
    <property type="match status" value="1"/>
</dbReference>
<accession>A0A4U5NV68</accession>
<dbReference type="EMBL" id="AZBU02000003">
    <property type="protein sequence ID" value="TKR87282.1"/>
    <property type="molecule type" value="Genomic_DNA"/>
</dbReference>
<proteinExistence type="predicted"/>